<keyword evidence="2" id="KW-1185">Reference proteome</keyword>
<comment type="caution">
    <text evidence="1">The sequence shown here is derived from an EMBL/GenBank/DDBJ whole genome shotgun (WGS) entry which is preliminary data.</text>
</comment>
<evidence type="ECO:0000313" key="2">
    <source>
        <dbReference type="Proteomes" id="UP000288892"/>
    </source>
</evidence>
<dbReference type="Proteomes" id="UP000288892">
    <property type="component" value="Unassembled WGS sequence"/>
</dbReference>
<dbReference type="EMBL" id="MTKS01000074">
    <property type="protein sequence ID" value="RWX51838.1"/>
    <property type="molecule type" value="Genomic_DNA"/>
</dbReference>
<organism evidence="1 2">
    <name type="scientific">Candidatus Electrothrix marina</name>
    <dbReference type="NCBI Taxonomy" id="1859130"/>
    <lineage>
        <taxon>Bacteria</taxon>
        <taxon>Pseudomonadati</taxon>
        <taxon>Thermodesulfobacteriota</taxon>
        <taxon>Desulfobulbia</taxon>
        <taxon>Desulfobulbales</taxon>
        <taxon>Desulfobulbaceae</taxon>
        <taxon>Candidatus Electrothrix</taxon>
    </lineage>
</organism>
<proteinExistence type="predicted"/>
<reference evidence="1 2" key="1">
    <citation type="submission" date="2017-01" db="EMBL/GenBank/DDBJ databases">
        <title>The cable genome- insights into the physiology and evolution of filamentous bacteria capable of sulfide oxidation via long distance electron transfer.</title>
        <authorList>
            <person name="Schreiber L."/>
            <person name="Bjerg J.T."/>
            <person name="Boggild A."/>
            <person name="Van De Vossenberg J."/>
            <person name="Meysman F."/>
            <person name="Nielsen L.P."/>
            <person name="Schramm A."/>
            <person name="Kjeldsen K.U."/>
        </authorList>
    </citation>
    <scope>NUCLEOTIDE SEQUENCE [LARGE SCALE GENOMIC DNA]</scope>
    <source>
        <strain evidence="1">A5</strain>
    </source>
</reference>
<accession>A0A444JFW0</accession>
<gene>
    <name evidence="1" type="ORF">VU01_10744</name>
</gene>
<sequence>MALPGQEGLFRVGHHGPMVIVRRTVGGKEYGSVAVLYALVKTLVAEEG</sequence>
<evidence type="ECO:0000313" key="1">
    <source>
        <dbReference type="EMBL" id="RWX51838.1"/>
    </source>
</evidence>
<name>A0A444JFW0_9BACT</name>
<protein>
    <submittedName>
        <fullName evidence="1">Uncharacterized protein</fullName>
    </submittedName>
</protein>
<dbReference type="AlphaFoldDB" id="A0A444JFW0"/>